<protein>
    <submittedName>
        <fullName evidence="3">DUF1080 domain-containing protein</fullName>
    </submittedName>
</protein>
<proteinExistence type="predicted"/>
<evidence type="ECO:0000259" key="2">
    <source>
        <dbReference type="Pfam" id="PF06439"/>
    </source>
</evidence>
<feature type="signal peptide" evidence="1">
    <location>
        <begin position="1"/>
        <end position="22"/>
    </location>
</feature>
<sequence length="258" mass="28186">MKRNLLFAFALGAGLMTASAQAKHEDTEVYTPVPPIVTPGATNTAPPSDAIILFDGKNMDQWVSTNDKSPAKWTVENGTMKVSKGAGNIETKQSFKDYQLHIEWKIPENITGSDQARGNSGVFLASIGKGDAGYELQVLDNYNNKTYTNGQAGSIYKQSIPLANANKKPGEWQTYDVIWTAPVFNTDGSLKSPARVTVLFNGVLVQNNFELKGPTLYIGQPAYTQAHGASPIKLQAHGDKSEPISFRNIWVREIKPLQ</sequence>
<dbReference type="EMBL" id="CP054139">
    <property type="protein sequence ID" value="QKJ28855.1"/>
    <property type="molecule type" value="Genomic_DNA"/>
</dbReference>
<organism evidence="3 4">
    <name type="scientific">Mucilaginibacter mali</name>
    <dbReference type="NCBI Taxonomy" id="2740462"/>
    <lineage>
        <taxon>Bacteria</taxon>
        <taxon>Pseudomonadati</taxon>
        <taxon>Bacteroidota</taxon>
        <taxon>Sphingobacteriia</taxon>
        <taxon>Sphingobacteriales</taxon>
        <taxon>Sphingobacteriaceae</taxon>
        <taxon>Mucilaginibacter</taxon>
    </lineage>
</organism>
<dbReference type="RefSeq" id="WP_173413553.1">
    <property type="nucleotide sequence ID" value="NZ_CP054139.1"/>
</dbReference>
<evidence type="ECO:0000313" key="4">
    <source>
        <dbReference type="Proteomes" id="UP000505355"/>
    </source>
</evidence>
<dbReference type="AlphaFoldDB" id="A0A7D4TT53"/>
<accession>A0A7D4TT53</accession>
<feature type="domain" description="3-keto-alpha-glucoside-1,2-lyase/3-keto-2-hydroxy-glucal hydratase" evidence="2">
    <location>
        <begin position="50"/>
        <end position="252"/>
    </location>
</feature>
<evidence type="ECO:0000256" key="1">
    <source>
        <dbReference type="SAM" id="SignalP"/>
    </source>
</evidence>
<feature type="chain" id="PRO_5028921956" evidence="1">
    <location>
        <begin position="23"/>
        <end position="258"/>
    </location>
</feature>
<gene>
    <name evidence="3" type="ORF">HQ865_03485</name>
</gene>
<dbReference type="Gene3D" id="2.60.120.560">
    <property type="entry name" value="Exo-inulinase, domain 1"/>
    <property type="match status" value="1"/>
</dbReference>
<dbReference type="InterPro" id="IPR010496">
    <property type="entry name" value="AL/BT2_dom"/>
</dbReference>
<keyword evidence="1" id="KW-0732">Signal</keyword>
<dbReference type="Pfam" id="PF06439">
    <property type="entry name" value="3keto-disac_hyd"/>
    <property type="match status" value="1"/>
</dbReference>
<evidence type="ECO:0000313" key="3">
    <source>
        <dbReference type="EMBL" id="QKJ28855.1"/>
    </source>
</evidence>
<dbReference type="KEGG" id="mmab:HQ865_03485"/>
<keyword evidence="4" id="KW-1185">Reference proteome</keyword>
<name>A0A7D4TT53_9SPHI</name>
<reference evidence="3 4" key="1">
    <citation type="submission" date="2020-05" db="EMBL/GenBank/DDBJ databases">
        <title>Mucilaginibacter mali sp. nov.</title>
        <authorList>
            <person name="Kim H.S."/>
            <person name="Lee K.C."/>
            <person name="Suh M.K."/>
            <person name="Kim J.-S."/>
            <person name="Han K.-I."/>
            <person name="Eom M.K."/>
            <person name="Shin Y.K."/>
            <person name="Lee J.-S."/>
        </authorList>
    </citation>
    <scope>NUCLEOTIDE SEQUENCE [LARGE SCALE GENOMIC DNA]</scope>
    <source>
        <strain evidence="3 4">G2-14</strain>
    </source>
</reference>
<dbReference type="GO" id="GO:0016787">
    <property type="term" value="F:hydrolase activity"/>
    <property type="evidence" value="ECO:0007669"/>
    <property type="project" value="InterPro"/>
</dbReference>
<dbReference type="Proteomes" id="UP000505355">
    <property type="component" value="Chromosome"/>
</dbReference>